<keyword evidence="2" id="KW-1185">Reference proteome</keyword>
<evidence type="ECO:0000313" key="1">
    <source>
        <dbReference type="EMBL" id="TWF34936.1"/>
    </source>
</evidence>
<organism evidence="1 2">
    <name type="scientific">Chitinophaga polysaccharea</name>
    <dbReference type="NCBI Taxonomy" id="1293035"/>
    <lineage>
        <taxon>Bacteria</taxon>
        <taxon>Pseudomonadati</taxon>
        <taxon>Bacteroidota</taxon>
        <taxon>Chitinophagia</taxon>
        <taxon>Chitinophagales</taxon>
        <taxon>Chitinophagaceae</taxon>
        <taxon>Chitinophaga</taxon>
    </lineage>
</organism>
<dbReference type="EMBL" id="VIWO01000010">
    <property type="protein sequence ID" value="TWF34936.1"/>
    <property type="molecule type" value="Genomic_DNA"/>
</dbReference>
<dbReference type="AlphaFoldDB" id="A0A561PA75"/>
<reference evidence="1 2" key="1">
    <citation type="submission" date="2019-06" db="EMBL/GenBank/DDBJ databases">
        <title>Sorghum-associated microbial communities from plants grown in Nebraska, USA.</title>
        <authorList>
            <person name="Schachtman D."/>
        </authorList>
    </citation>
    <scope>NUCLEOTIDE SEQUENCE [LARGE SCALE GENOMIC DNA]</scope>
    <source>
        <strain evidence="1 2">1209</strain>
    </source>
</reference>
<proteinExistence type="predicted"/>
<evidence type="ECO:0000313" key="2">
    <source>
        <dbReference type="Proteomes" id="UP000320811"/>
    </source>
</evidence>
<accession>A0A561PA75</accession>
<name>A0A561PA75_9BACT</name>
<protein>
    <submittedName>
        <fullName evidence="1">Uncharacterized protein</fullName>
    </submittedName>
</protein>
<dbReference type="RefSeq" id="WP_145673672.1">
    <property type="nucleotide sequence ID" value="NZ_VIWO01000010.1"/>
</dbReference>
<dbReference type="OrthoDB" id="675334at2"/>
<comment type="caution">
    <text evidence="1">The sequence shown here is derived from an EMBL/GenBank/DDBJ whole genome shotgun (WGS) entry which is preliminary data.</text>
</comment>
<gene>
    <name evidence="1" type="ORF">FHW36_110136</name>
</gene>
<sequence>MSFDIQLFSAQTREREQQSGNDGFFDNPDNLAPFTEEQFQGLKERLQQYEYVINTAGKDQVELAHPDYNIRVLLTRRGVYFTASWDQESIFEAGMTASEFTDSGEFWKYDPQNGGWEEIA</sequence>
<dbReference type="Proteomes" id="UP000320811">
    <property type="component" value="Unassembled WGS sequence"/>
</dbReference>